<feature type="domain" description="Phytase-like" evidence="2">
    <location>
        <begin position="36"/>
        <end position="295"/>
    </location>
</feature>
<name>A0ABV1FRN3_9BACT</name>
<accession>A0ABV1FRN3</accession>
<dbReference type="EMBL" id="JBBNFP010000031">
    <property type="protein sequence ID" value="MEQ2487086.1"/>
    <property type="molecule type" value="Genomic_DNA"/>
</dbReference>
<evidence type="ECO:0000259" key="2">
    <source>
        <dbReference type="Pfam" id="PF13449"/>
    </source>
</evidence>
<dbReference type="Pfam" id="PF13449">
    <property type="entry name" value="Phytase-like"/>
    <property type="match status" value="1"/>
</dbReference>
<gene>
    <name evidence="3" type="ORF">AAAT34_08465</name>
</gene>
<dbReference type="SUPFAM" id="SSF75011">
    <property type="entry name" value="3-carboxy-cis,cis-mucoante lactonizing enzyme"/>
    <property type="match status" value="1"/>
</dbReference>
<protein>
    <submittedName>
        <fullName evidence="3">Esterase-like activity of phytase family protein</fullName>
    </submittedName>
</protein>
<evidence type="ECO:0000313" key="3">
    <source>
        <dbReference type="EMBL" id="MEQ2487086.1"/>
    </source>
</evidence>
<comment type="caution">
    <text evidence="3">The sequence shown here is derived from an EMBL/GenBank/DDBJ whole genome shotgun (WGS) entry which is preliminary data.</text>
</comment>
<keyword evidence="1" id="KW-0732">Signal</keyword>
<keyword evidence="4" id="KW-1185">Reference proteome</keyword>
<evidence type="ECO:0000313" key="4">
    <source>
        <dbReference type="Proteomes" id="UP001487296"/>
    </source>
</evidence>
<dbReference type="RefSeq" id="WP_215760116.1">
    <property type="nucleotide sequence ID" value="NZ_JAHKBE010000030.1"/>
</dbReference>
<reference evidence="3 4" key="1">
    <citation type="submission" date="2024-04" db="EMBL/GenBank/DDBJ databases">
        <title>Human intestinal bacterial collection.</title>
        <authorList>
            <person name="Pauvert C."/>
            <person name="Hitch T.C.A."/>
            <person name="Clavel T."/>
        </authorList>
    </citation>
    <scope>NUCLEOTIDE SEQUENCE [LARGE SCALE GENOMIC DNA]</scope>
    <source>
        <strain evidence="3 4">CLA-AA-H145</strain>
    </source>
</reference>
<feature type="signal peptide" evidence="1">
    <location>
        <begin position="1"/>
        <end position="19"/>
    </location>
</feature>
<sequence length="330" mass="36337">MKRIIFFLFLTICTSTARAQVEVRKNTQHAFPKSIPAGNYSGIAWLGDDQYAVVSDKSADDGFFVFRIVTDSVNGEVKGAYNMGFRSSGHPGHDDEGVAYNAHTNTVWVSGEADNRIMEYGMDGRRTGRQLALPDVFAHLPGNLGLEALSYNALTHRYWTCNESGNIVLQSFGDDLQPLQSFAYRLDAPLANHAKALHYAHGVGTICALDDGALLVLEREAYVPKKKVGAFVVCKLYRVEPQGADAVAHTPLPKRLLTSWRTKLTVFDRSFANYEGMCLGPTLTDGSRVLLIVADSQDQYAGVLKDWITSVKLITPPDPSAPPVLERRGW</sequence>
<organism evidence="3 4">
    <name type="scientific">Hallella faecis</name>
    <dbReference type="NCBI Taxonomy" id="2841596"/>
    <lineage>
        <taxon>Bacteria</taxon>
        <taxon>Pseudomonadati</taxon>
        <taxon>Bacteroidota</taxon>
        <taxon>Bacteroidia</taxon>
        <taxon>Bacteroidales</taxon>
        <taxon>Prevotellaceae</taxon>
        <taxon>Hallella</taxon>
    </lineage>
</organism>
<evidence type="ECO:0000256" key="1">
    <source>
        <dbReference type="SAM" id="SignalP"/>
    </source>
</evidence>
<dbReference type="Proteomes" id="UP001487296">
    <property type="component" value="Unassembled WGS sequence"/>
</dbReference>
<feature type="chain" id="PRO_5045807056" evidence="1">
    <location>
        <begin position="20"/>
        <end position="330"/>
    </location>
</feature>
<proteinExistence type="predicted"/>
<dbReference type="InterPro" id="IPR027372">
    <property type="entry name" value="Phytase-like_dom"/>
</dbReference>